<name>A0A2P5DQQ5_PARAD</name>
<keyword evidence="2" id="KW-1185">Reference proteome</keyword>
<organism evidence="1 2">
    <name type="scientific">Parasponia andersonii</name>
    <name type="common">Sponia andersonii</name>
    <dbReference type="NCBI Taxonomy" id="3476"/>
    <lineage>
        <taxon>Eukaryota</taxon>
        <taxon>Viridiplantae</taxon>
        <taxon>Streptophyta</taxon>
        <taxon>Embryophyta</taxon>
        <taxon>Tracheophyta</taxon>
        <taxon>Spermatophyta</taxon>
        <taxon>Magnoliopsida</taxon>
        <taxon>eudicotyledons</taxon>
        <taxon>Gunneridae</taxon>
        <taxon>Pentapetalae</taxon>
        <taxon>rosids</taxon>
        <taxon>fabids</taxon>
        <taxon>Rosales</taxon>
        <taxon>Cannabaceae</taxon>
        <taxon>Parasponia</taxon>
    </lineage>
</organism>
<comment type="caution">
    <text evidence="1">The sequence shown here is derived from an EMBL/GenBank/DDBJ whole genome shotgun (WGS) entry which is preliminary data.</text>
</comment>
<protein>
    <submittedName>
        <fullName evidence="1">Uncharacterized protein</fullName>
    </submittedName>
</protein>
<evidence type="ECO:0000313" key="2">
    <source>
        <dbReference type="Proteomes" id="UP000237105"/>
    </source>
</evidence>
<dbReference type="PANTHER" id="PTHR33116">
    <property type="entry name" value="REVERSE TRANSCRIPTASE ZINC-BINDING DOMAIN-CONTAINING PROTEIN-RELATED-RELATED"/>
    <property type="match status" value="1"/>
</dbReference>
<dbReference type="AlphaFoldDB" id="A0A2P5DQQ5"/>
<reference evidence="2" key="1">
    <citation type="submission" date="2016-06" db="EMBL/GenBank/DDBJ databases">
        <title>Parallel loss of symbiosis genes in relatives of nitrogen-fixing non-legume Parasponia.</title>
        <authorList>
            <person name="Van Velzen R."/>
            <person name="Holmer R."/>
            <person name="Bu F."/>
            <person name="Rutten L."/>
            <person name="Van Zeijl A."/>
            <person name="Liu W."/>
            <person name="Santuari L."/>
            <person name="Cao Q."/>
            <person name="Sharma T."/>
            <person name="Shen D."/>
            <person name="Roswanjaya Y."/>
            <person name="Wardhani T."/>
            <person name="Kalhor M.S."/>
            <person name="Jansen J."/>
            <person name="Van den Hoogen J."/>
            <person name="Gungor B."/>
            <person name="Hartog M."/>
            <person name="Hontelez J."/>
            <person name="Verver J."/>
            <person name="Yang W.-C."/>
            <person name="Schijlen E."/>
            <person name="Repin R."/>
            <person name="Schilthuizen M."/>
            <person name="Schranz E."/>
            <person name="Heidstra R."/>
            <person name="Miyata K."/>
            <person name="Fedorova E."/>
            <person name="Kohlen W."/>
            <person name="Bisseling T."/>
            <person name="Smit S."/>
            <person name="Geurts R."/>
        </authorList>
    </citation>
    <scope>NUCLEOTIDE SEQUENCE [LARGE SCALE GENOMIC DNA]</scope>
    <source>
        <strain evidence="2">cv. WU1-14</strain>
    </source>
</reference>
<accession>A0A2P5DQQ5</accession>
<dbReference type="EMBL" id="JXTB01000023">
    <property type="protein sequence ID" value="PON75624.1"/>
    <property type="molecule type" value="Genomic_DNA"/>
</dbReference>
<sequence length="100" mass="11121">MRKGGSTLSYLGVSLFVGTPKQSSFQLILDKINANLEYWRGLSLSMVGRVSLINSVIMGQLVYSFQVCKWPANLLRKLTSSIRNFLWSGSSKMSKLVTVS</sequence>
<dbReference type="PANTHER" id="PTHR33116:SF78">
    <property type="entry name" value="OS12G0587133 PROTEIN"/>
    <property type="match status" value="1"/>
</dbReference>
<proteinExistence type="predicted"/>
<dbReference type="OrthoDB" id="1935503at2759"/>
<dbReference type="Proteomes" id="UP000237105">
    <property type="component" value="Unassembled WGS sequence"/>
</dbReference>
<gene>
    <name evidence="1" type="ORF">PanWU01x14_042490</name>
</gene>
<evidence type="ECO:0000313" key="1">
    <source>
        <dbReference type="EMBL" id="PON75624.1"/>
    </source>
</evidence>